<feature type="compositionally biased region" description="Basic and acidic residues" evidence="1">
    <location>
        <begin position="11"/>
        <end position="23"/>
    </location>
</feature>
<sequence length="160" mass="18300">MTSTLRRRLHHGDVDGKQHEHLDASGYDGLSEPLLGDQHDNAAAEEHTLEDIWSEERRKERLHWTHLFSQLIAQWAQWLANIVLNSGTFIGRFVPFSSSGQNGLTRKLLQSPLSLLQEERLKNLRQRLGLPFDGSMVEHQVYSLPRLFPSPLSNSQIIAE</sequence>
<name>A0A2P2KS31_RHIMU</name>
<evidence type="ECO:0000256" key="1">
    <source>
        <dbReference type="SAM" id="MobiDB-lite"/>
    </source>
</evidence>
<proteinExistence type="predicted"/>
<feature type="compositionally biased region" description="Basic residues" evidence="1">
    <location>
        <begin position="1"/>
        <end position="10"/>
    </location>
</feature>
<feature type="region of interest" description="Disordered" evidence="1">
    <location>
        <begin position="1"/>
        <end position="23"/>
    </location>
</feature>
<evidence type="ECO:0000313" key="3">
    <source>
        <dbReference type="EMBL" id="MBX08512.1"/>
    </source>
</evidence>
<reference evidence="3" key="1">
    <citation type="submission" date="2018-02" db="EMBL/GenBank/DDBJ databases">
        <title>Rhizophora mucronata_Transcriptome.</title>
        <authorList>
            <person name="Meera S.P."/>
            <person name="Sreeshan A."/>
            <person name="Augustine A."/>
        </authorList>
    </citation>
    <scope>NUCLEOTIDE SEQUENCE</scope>
    <source>
        <tissue evidence="3">Leaf</tissue>
    </source>
</reference>
<evidence type="ECO:0000313" key="2">
    <source>
        <dbReference type="EMBL" id="MBX08510.1"/>
    </source>
</evidence>
<organism evidence="3">
    <name type="scientific">Rhizophora mucronata</name>
    <name type="common">Asiatic mangrove</name>
    <dbReference type="NCBI Taxonomy" id="61149"/>
    <lineage>
        <taxon>Eukaryota</taxon>
        <taxon>Viridiplantae</taxon>
        <taxon>Streptophyta</taxon>
        <taxon>Embryophyta</taxon>
        <taxon>Tracheophyta</taxon>
        <taxon>Spermatophyta</taxon>
        <taxon>Magnoliopsida</taxon>
        <taxon>eudicotyledons</taxon>
        <taxon>Gunneridae</taxon>
        <taxon>Pentapetalae</taxon>
        <taxon>rosids</taxon>
        <taxon>fabids</taxon>
        <taxon>Malpighiales</taxon>
        <taxon>Rhizophoraceae</taxon>
        <taxon>Rhizophora</taxon>
    </lineage>
</organism>
<dbReference type="EMBL" id="GGEC01028028">
    <property type="protein sequence ID" value="MBX08512.1"/>
    <property type="molecule type" value="Transcribed_RNA"/>
</dbReference>
<protein>
    <submittedName>
        <fullName evidence="2">ELMO domain-containing protein A</fullName>
    </submittedName>
</protein>
<dbReference type="EMBL" id="GGEC01028026">
    <property type="protein sequence ID" value="MBX08510.1"/>
    <property type="molecule type" value="Transcribed_RNA"/>
</dbReference>
<dbReference type="AlphaFoldDB" id="A0A2P2KS31"/>
<accession>A0A2P2KS31</accession>